<evidence type="ECO:0000313" key="2">
    <source>
        <dbReference type="Proteomes" id="UP001597417"/>
    </source>
</evidence>
<comment type="caution">
    <text evidence="1">The sequence shown here is derived from an EMBL/GenBank/DDBJ whole genome shotgun (WGS) entry which is preliminary data.</text>
</comment>
<proteinExistence type="predicted"/>
<organism evidence="1 2">
    <name type="scientific">Amycolatopsis pigmentata</name>
    <dbReference type="NCBI Taxonomy" id="450801"/>
    <lineage>
        <taxon>Bacteria</taxon>
        <taxon>Bacillati</taxon>
        <taxon>Actinomycetota</taxon>
        <taxon>Actinomycetes</taxon>
        <taxon>Pseudonocardiales</taxon>
        <taxon>Pseudonocardiaceae</taxon>
        <taxon>Amycolatopsis</taxon>
    </lineage>
</organism>
<dbReference type="RefSeq" id="WP_378271874.1">
    <property type="nucleotide sequence ID" value="NZ_JBHUKR010000030.1"/>
</dbReference>
<reference evidence="2" key="1">
    <citation type="journal article" date="2019" name="Int. J. Syst. Evol. Microbiol.">
        <title>The Global Catalogue of Microorganisms (GCM) 10K type strain sequencing project: providing services to taxonomists for standard genome sequencing and annotation.</title>
        <authorList>
            <consortium name="The Broad Institute Genomics Platform"/>
            <consortium name="The Broad Institute Genome Sequencing Center for Infectious Disease"/>
            <person name="Wu L."/>
            <person name="Ma J."/>
        </authorList>
    </citation>
    <scope>NUCLEOTIDE SEQUENCE [LARGE SCALE GENOMIC DNA]</scope>
    <source>
        <strain evidence="2">CGMCC 4.7645</strain>
    </source>
</reference>
<evidence type="ECO:0000313" key="1">
    <source>
        <dbReference type="EMBL" id="MFD2422663.1"/>
    </source>
</evidence>
<dbReference type="Proteomes" id="UP001597417">
    <property type="component" value="Unassembled WGS sequence"/>
</dbReference>
<evidence type="ECO:0008006" key="3">
    <source>
        <dbReference type="Google" id="ProtNLM"/>
    </source>
</evidence>
<protein>
    <recommendedName>
        <fullName evidence="3">Zinc-ribbon domain-containing protein</fullName>
    </recommendedName>
</protein>
<dbReference type="EMBL" id="JBHUKR010000030">
    <property type="protein sequence ID" value="MFD2422663.1"/>
    <property type="molecule type" value="Genomic_DNA"/>
</dbReference>
<gene>
    <name evidence="1" type="ORF">ACFSXZ_40710</name>
</gene>
<accession>A0ABW5G5T1</accession>
<name>A0ABW5G5T1_9PSEU</name>
<keyword evidence="2" id="KW-1185">Reference proteome</keyword>
<sequence>MNEQFKPVFLYVDGDGEPVYGRIDRGRKSWCPTCGQDAHSWRGWNDETGWISDHAAPDFSECGDTYGVFQDEIPGER</sequence>